<comment type="caution">
    <text evidence="9">The sequence shown here is derived from an EMBL/GenBank/DDBJ whole genome shotgun (WGS) entry which is preliminary data.</text>
</comment>
<evidence type="ECO:0000256" key="2">
    <source>
        <dbReference type="ARBA" id="ARBA00010446"/>
    </source>
</evidence>
<dbReference type="AlphaFoldDB" id="A0AAD5YWB3"/>
<dbReference type="InterPro" id="IPR019778">
    <property type="entry name" value="Class_I_Hydrophobin_CS"/>
</dbReference>
<dbReference type="EMBL" id="JANIEX010000030">
    <property type="protein sequence ID" value="KAJ3575665.1"/>
    <property type="molecule type" value="Genomic_DNA"/>
</dbReference>
<evidence type="ECO:0000256" key="7">
    <source>
        <dbReference type="RuleBase" id="RU365009"/>
    </source>
</evidence>
<feature type="region of interest" description="Disordered" evidence="8">
    <location>
        <begin position="30"/>
        <end position="62"/>
    </location>
</feature>
<feature type="compositionally biased region" description="Polar residues" evidence="8">
    <location>
        <begin position="47"/>
        <end position="62"/>
    </location>
</feature>
<comment type="subcellular location">
    <subcellularLocation>
        <location evidence="1 7">Secreted</location>
        <location evidence="1 7">Cell wall</location>
    </subcellularLocation>
</comment>
<dbReference type="Proteomes" id="UP001213000">
    <property type="component" value="Unassembled WGS sequence"/>
</dbReference>
<feature type="chain" id="PRO_5041767195" description="Hydrophobin" evidence="7">
    <location>
        <begin position="20"/>
        <end position="143"/>
    </location>
</feature>
<keyword evidence="5 7" id="KW-0732">Signal</keyword>
<protein>
    <recommendedName>
        <fullName evidence="7">Hydrophobin</fullName>
    </recommendedName>
</protein>
<organism evidence="9 10">
    <name type="scientific">Leucocoprinus birnbaumii</name>
    <dbReference type="NCBI Taxonomy" id="56174"/>
    <lineage>
        <taxon>Eukaryota</taxon>
        <taxon>Fungi</taxon>
        <taxon>Dikarya</taxon>
        <taxon>Basidiomycota</taxon>
        <taxon>Agaricomycotina</taxon>
        <taxon>Agaricomycetes</taxon>
        <taxon>Agaricomycetidae</taxon>
        <taxon>Agaricales</taxon>
        <taxon>Agaricineae</taxon>
        <taxon>Agaricaceae</taxon>
        <taxon>Leucocoprinus</taxon>
    </lineage>
</organism>
<dbReference type="InterPro" id="IPR001338">
    <property type="entry name" value="Class_I_Hydrophobin"/>
</dbReference>
<comment type="similarity">
    <text evidence="2 7">Belongs to the fungal hydrophobin family.</text>
</comment>
<keyword evidence="6 7" id="KW-1015">Disulfide bond</keyword>
<evidence type="ECO:0000256" key="4">
    <source>
        <dbReference type="ARBA" id="ARBA00022525"/>
    </source>
</evidence>
<dbReference type="GO" id="GO:0009277">
    <property type="term" value="C:fungal-type cell wall"/>
    <property type="evidence" value="ECO:0007669"/>
    <property type="project" value="InterPro"/>
</dbReference>
<name>A0AAD5YWB3_9AGAR</name>
<dbReference type="GO" id="GO:0005199">
    <property type="term" value="F:structural constituent of cell wall"/>
    <property type="evidence" value="ECO:0007669"/>
    <property type="project" value="InterPro"/>
</dbReference>
<sequence length="143" mass="14328">MKTTVIVSVLACAAGLASASAVPRDETNAARLARGLPPKPPVRRGTRTSSGQSGTPSNTPPQCNTGPIQCCNQVTKASSGPASLIARLLGLVLDGDLLVGLTCSPLSVIGIGGNSCSSQPVCCQNNSFNGLIAIGCSPININL</sequence>
<dbReference type="PROSITE" id="PS00956">
    <property type="entry name" value="HYDROPHOBIN"/>
    <property type="match status" value="1"/>
</dbReference>
<dbReference type="SMART" id="SM00075">
    <property type="entry name" value="HYDRO"/>
    <property type="match status" value="1"/>
</dbReference>
<feature type="signal peptide" evidence="7">
    <location>
        <begin position="1"/>
        <end position="19"/>
    </location>
</feature>
<evidence type="ECO:0000256" key="6">
    <source>
        <dbReference type="ARBA" id="ARBA00023157"/>
    </source>
</evidence>
<evidence type="ECO:0000256" key="1">
    <source>
        <dbReference type="ARBA" id="ARBA00004191"/>
    </source>
</evidence>
<evidence type="ECO:0000256" key="8">
    <source>
        <dbReference type="SAM" id="MobiDB-lite"/>
    </source>
</evidence>
<evidence type="ECO:0000256" key="5">
    <source>
        <dbReference type="ARBA" id="ARBA00022729"/>
    </source>
</evidence>
<dbReference type="CDD" id="cd23507">
    <property type="entry name" value="hydrophobin_I"/>
    <property type="match status" value="1"/>
</dbReference>
<accession>A0AAD5YWB3</accession>
<evidence type="ECO:0000313" key="10">
    <source>
        <dbReference type="Proteomes" id="UP001213000"/>
    </source>
</evidence>
<evidence type="ECO:0000256" key="3">
    <source>
        <dbReference type="ARBA" id="ARBA00022512"/>
    </source>
</evidence>
<evidence type="ECO:0000313" key="9">
    <source>
        <dbReference type="EMBL" id="KAJ3575665.1"/>
    </source>
</evidence>
<keyword evidence="4 7" id="KW-0964">Secreted</keyword>
<dbReference type="Pfam" id="PF01185">
    <property type="entry name" value="Hydrophobin"/>
    <property type="match status" value="1"/>
</dbReference>
<gene>
    <name evidence="9" type="ORF">NP233_g942</name>
</gene>
<keyword evidence="3 7" id="KW-0134">Cell wall</keyword>
<proteinExistence type="inferred from homology"/>
<keyword evidence="10" id="KW-1185">Reference proteome</keyword>
<reference evidence="9" key="1">
    <citation type="submission" date="2022-07" db="EMBL/GenBank/DDBJ databases">
        <title>Genome Sequence of Leucocoprinus birnbaumii.</title>
        <authorList>
            <person name="Buettner E."/>
        </authorList>
    </citation>
    <scope>NUCLEOTIDE SEQUENCE</scope>
    <source>
        <strain evidence="9">VT141</strain>
    </source>
</reference>